<keyword evidence="3" id="KW-0963">Cytoplasm</keyword>
<dbReference type="GO" id="GO:0000922">
    <property type="term" value="C:spindle pole"/>
    <property type="evidence" value="ECO:0007669"/>
    <property type="project" value="InterPro"/>
</dbReference>
<keyword evidence="5" id="KW-0206">Cytoskeleton</keyword>
<sequence>MASSELDYNLHNYINAFLGRPAADDRGELERRDRLHRYFRNIIDSNIAPAVSHDEASIVGEMQKRLVANGQDMRSALHVSRLCSMLKQQDPKYDWWPILYLLSECSASGLPSSFSAATTTSSFFVEPAASTPVPSDAAIAGAGQAFGLPSRFSQQSRFAPYGAVPRGVANYTTKGVNSPASLSYSNSPHVVPQTSAQAAQSALEQGALYLHRELPTYDDVAEADLLQDLIYVMQGIDGTYVHWNRLKLAYTIRPDTHLSRPTRAMVASLSELGGLTKDIQGYIGQIEERGRLFEQSFCTELKVEMSDYYKLVADIESRLFKAPRTLRPGESPLGVTLRRMFNWTIEARQKLRLMATAIAKVQEGKGGGDILSTISTLVDDGDPFIHSFAQRLLKTASAPFNDILVRWVTDGELADPYREFFIREREGRRDMFWSEKYIVASDMIPVHINREMTRKIFQIGRSLNFLRVACDDAEWVTTDGPRTQIVEGNDLSDPSHLESFVYRSSSMVNARLMSVLKEKFGLMGHIMAMRRYLLFEQGDFALALMEVLDNQSDRSGKNIMAHDLSAVLSSAVRSSNAQYENEEHLSAMLLTFSEENSKNKSWDEVSLMYSLSAPLSYVVPKLALRQYVEVSQFMIRLKRVEHKLQSIWRRQMTEARSYLRSEELQRRKTPVANGGDMGARGPGDSMRQAMRQSAIACSEMVQFFHQVQRYISLNVIEGAWGEFLETTGAVEASGGKTSDTREIDIDKWNEAHSKYIGVVHEVVCGGGSGGGMGFQRNLAGIFDTAFQFINAVKEMYSERTLNSRRGTASSSSPSLSDRAQQYRNTLAGGSTSASRHASSVSAVVARFKEQVRNIMRVLSHNTGSDLQFLVVTIDFNGNYTEAA</sequence>
<evidence type="ECO:0000259" key="7">
    <source>
        <dbReference type="Pfam" id="PF17681"/>
    </source>
</evidence>
<reference evidence="8" key="1">
    <citation type="submission" date="2022-07" db="EMBL/GenBank/DDBJ databases">
        <title>Phylogenomic reconstructions and comparative analyses of Kickxellomycotina fungi.</title>
        <authorList>
            <person name="Reynolds N.K."/>
            <person name="Stajich J.E."/>
            <person name="Barry K."/>
            <person name="Grigoriev I.V."/>
            <person name="Crous P."/>
            <person name="Smith M.E."/>
        </authorList>
    </citation>
    <scope>NUCLEOTIDE SEQUENCE</scope>
    <source>
        <strain evidence="8">RSA 476</strain>
    </source>
</reference>
<evidence type="ECO:0000256" key="3">
    <source>
        <dbReference type="ARBA" id="ARBA00022490"/>
    </source>
</evidence>
<keyword evidence="9" id="KW-1185">Reference proteome</keyword>
<dbReference type="GO" id="GO:0007020">
    <property type="term" value="P:microtubule nucleation"/>
    <property type="evidence" value="ECO:0007669"/>
    <property type="project" value="InterPro"/>
</dbReference>
<dbReference type="GO" id="GO:0043015">
    <property type="term" value="F:gamma-tubulin binding"/>
    <property type="evidence" value="ECO:0007669"/>
    <property type="project" value="InterPro"/>
</dbReference>
<dbReference type="Proteomes" id="UP001140074">
    <property type="component" value="Unassembled WGS sequence"/>
</dbReference>
<dbReference type="InterPro" id="IPR042241">
    <property type="entry name" value="GCP_C_sf"/>
</dbReference>
<dbReference type="PANTHER" id="PTHR19302">
    <property type="entry name" value="GAMMA TUBULIN COMPLEX PROTEIN"/>
    <property type="match status" value="1"/>
</dbReference>
<dbReference type="GO" id="GO:0005874">
    <property type="term" value="C:microtubule"/>
    <property type="evidence" value="ECO:0007669"/>
    <property type="project" value="UniProtKB-KW"/>
</dbReference>
<evidence type="ECO:0000313" key="9">
    <source>
        <dbReference type="Proteomes" id="UP001140074"/>
    </source>
</evidence>
<feature type="domain" description="Gamma tubulin complex component C-terminal" evidence="6">
    <location>
        <begin position="522"/>
        <end position="879"/>
    </location>
</feature>
<dbReference type="Pfam" id="PF17681">
    <property type="entry name" value="GCP_N_terminal"/>
    <property type="match status" value="1"/>
</dbReference>
<dbReference type="Gene3D" id="1.20.120.1900">
    <property type="entry name" value="Gamma-tubulin complex, C-terminal domain"/>
    <property type="match status" value="1"/>
</dbReference>
<protein>
    <submittedName>
        <fullName evidence="8">Microtubule-nucleating Tub4p (Gamma-tubulin) complex component</fullName>
    </submittedName>
</protein>
<organism evidence="8 9">
    <name type="scientific">Coemansia aciculifera</name>
    <dbReference type="NCBI Taxonomy" id="417176"/>
    <lineage>
        <taxon>Eukaryota</taxon>
        <taxon>Fungi</taxon>
        <taxon>Fungi incertae sedis</taxon>
        <taxon>Zoopagomycota</taxon>
        <taxon>Kickxellomycotina</taxon>
        <taxon>Kickxellomycetes</taxon>
        <taxon>Kickxellales</taxon>
        <taxon>Kickxellaceae</taxon>
        <taxon>Coemansia</taxon>
    </lineage>
</organism>
<dbReference type="GO" id="GO:0000278">
    <property type="term" value="P:mitotic cell cycle"/>
    <property type="evidence" value="ECO:0007669"/>
    <property type="project" value="TreeGrafter"/>
</dbReference>
<dbReference type="PANTHER" id="PTHR19302:SF14">
    <property type="entry name" value="GAMMA-TUBULIN COMPLEX COMPONENT 3"/>
    <property type="match status" value="1"/>
</dbReference>
<dbReference type="GO" id="GO:0051225">
    <property type="term" value="P:spindle assembly"/>
    <property type="evidence" value="ECO:0007669"/>
    <property type="project" value="TreeGrafter"/>
</dbReference>
<dbReference type="EMBL" id="JANBUY010000105">
    <property type="protein sequence ID" value="KAJ2863948.1"/>
    <property type="molecule type" value="Genomic_DNA"/>
</dbReference>
<dbReference type="GO" id="GO:0000930">
    <property type="term" value="C:gamma-tubulin complex"/>
    <property type="evidence" value="ECO:0007669"/>
    <property type="project" value="TreeGrafter"/>
</dbReference>
<evidence type="ECO:0000256" key="4">
    <source>
        <dbReference type="ARBA" id="ARBA00022701"/>
    </source>
</evidence>
<dbReference type="InterPro" id="IPR041470">
    <property type="entry name" value="GCP_N"/>
</dbReference>
<evidence type="ECO:0000313" key="8">
    <source>
        <dbReference type="EMBL" id="KAJ2863948.1"/>
    </source>
</evidence>
<evidence type="ECO:0000256" key="2">
    <source>
        <dbReference type="ARBA" id="ARBA00010337"/>
    </source>
</evidence>
<name>A0A9W8IP55_9FUNG</name>
<keyword evidence="4" id="KW-0493">Microtubule</keyword>
<dbReference type="GO" id="GO:0044732">
    <property type="term" value="C:mitotic spindle pole body"/>
    <property type="evidence" value="ECO:0007669"/>
    <property type="project" value="TreeGrafter"/>
</dbReference>
<comment type="subcellular location">
    <subcellularLocation>
        <location evidence="1">Cytoplasm</location>
        <location evidence="1">Cytoskeleton</location>
    </subcellularLocation>
</comment>
<evidence type="ECO:0000259" key="6">
    <source>
        <dbReference type="Pfam" id="PF04130"/>
    </source>
</evidence>
<dbReference type="GO" id="GO:0031122">
    <property type="term" value="P:cytoplasmic microtubule organization"/>
    <property type="evidence" value="ECO:0007669"/>
    <property type="project" value="TreeGrafter"/>
</dbReference>
<comment type="caution">
    <text evidence="8">The sequence shown here is derived from an EMBL/GenBank/DDBJ whole genome shotgun (WGS) entry which is preliminary data.</text>
</comment>
<evidence type="ECO:0000256" key="5">
    <source>
        <dbReference type="ARBA" id="ARBA00023212"/>
    </source>
</evidence>
<dbReference type="Pfam" id="PF04130">
    <property type="entry name" value="GCP_C_terminal"/>
    <property type="match status" value="1"/>
</dbReference>
<dbReference type="InterPro" id="IPR040457">
    <property type="entry name" value="GCP_C"/>
</dbReference>
<gene>
    <name evidence="8" type="primary">SPC98</name>
    <name evidence="8" type="ORF">GGH94_003261</name>
</gene>
<accession>A0A9W8IP55</accession>
<dbReference type="AlphaFoldDB" id="A0A9W8IP55"/>
<dbReference type="GO" id="GO:0051321">
    <property type="term" value="P:meiotic cell cycle"/>
    <property type="evidence" value="ECO:0007669"/>
    <property type="project" value="TreeGrafter"/>
</dbReference>
<comment type="similarity">
    <text evidence="2">Belongs to the TUBGCP family.</text>
</comment>
<proteinExistence type="inferred from homology"/>
<dbReference type="GO" id="GO:0051011">
    <property type="term" value="F:microtubule minus-end binding"/>
    <property type="evidence" value="ECO:0007669"/>
    <property type="project" value="TreeGrafter"/>
</dbReference>
<feature type="domain" description="Gamma tubulin complex component protein N-terminal" evidence="7">
    <location>
        <begin position="226"/>
        <end position="519"/>
    </location>
</feature>
<dbReference type="InterPro" id="IPR007259">
    <property type="entry name" value="GCP"/>
</dbReference>
<evidence type="ECO:0000256" key="1">
    <source>
        <dbReference type="ARBA" id="ARBA00004245"/>
    </source>
</evidence>